<dbReference type="GO" id="GO:0003677">
    <property type="term" value="F:DNA binding"/>
    <property type="evidence" value="ECO:0007669"/>
    <property type="project" value="UniProtKB-KW"/>
</dbReference>
<gene>
    <name evidence="6" type="ORF">DFR75_10510</name>
</gene>
<keyword evidence="2" id="KW-0238">DNA-binding</keyword>
<comment type="caution">
    <text evidence="6">The sequence shown here is derived from an EMBL/GenBank/DDBJ whole genome shotgun (WGS) entry which is preliminary data.</text>
</comment>
<dbReference type="PANTHER" id="PTHR47506:SF3">
    <property type="entry name" value="HTH-TYPE TRANSCRIPTIONAL REGULATOR LMRA"/>
    <property type="match status" value="1"/>
</dbReference>
<sequence length="202" mass="21058">MSTRGPRQRLLASAISLMCERGVHATGLTDLLKHSRTARGSIYQHFPAGKSELFEQATYAAGRTITALLDDLFATRTPAEAIDGIIDYWEEVLTGSDYTRGCPILAAAQAGAQEPSVQAASAVVFATWTDQIATALRHAGAEPATSEVIASTVVSAIEGAIAQSRGGRTTKPLADARRAVKLLIHSVIPGAGSFVAGATDPA</sequence>
<keyword evidence="1" id="KW-0805">Transcription regulation</keyword>
<dbReference type="Pfam" id="PF00440">
    <property type="entry name" value="TetR_N"/>
    <property type="match status" value="1"/>
</dbReference>
<evidence type="ECO:0000259" key="4">
    <source>
        <dbReference type="Pfam" id="PF00440"/>
    </source>
</evidence>
<dbReference type="EMBL" id="SNXK01000005">
    <property type="protein sequence ID" value="TDP32772.1"/>
    <property type="molecule type" value="Genomic_DNA"/>
</dbReference>
<evidence type="ECO:0000256" key="3">
    <source>
        <dbReference type="ARBA" id="ARBA00023163"/>
    </source>
</evidence>
<dbReference type="SUPFAM" id="SSF48498">
    <property type="entry name" value="Tetracyclin repressor-like, C-terminal domain"/>
    <property type="match status" value="1"/>
</dbReference>
<dbReference type="InterPro" id="IPR009057">
    <property type="entry name" value="Homeodomain-like_sf"/>
</dbReference>
<evidence type="ECO:0000313" key="6">
    <source>
        <dbReference type="EMBL" id="TDP32772.1"/>
    </source>
</evidence>
<feature type="domain" description="HTH tetR-type" evidence="4">
    <location>
        <begin position="10"/>
        <end position="56"/>
    </location>
</feature>
<evidence type="ECO:0000259" key="5">
    <source>
        <dbReference type="Pfam" id="PF21993"/>
    </source>
</evidence>
<keyword evidence="7" id="KW-1185">Reference proteome</keyword>
<evidence type="ECO:0000313" key="7">
    <source>
        <dbReference type="Proteomes" id="UP000295087"/>
    </source>
</evidence>
<accession>A0A4V3CN56</accession>
<reference evidence="6 7" key="1">
    <citation type="submission" date="2019-03" db="EMBL/GenBank/DDBJ databases">
        <title>Genomic Encyclopedia of Type Strains, Phase IV (KMG-IV): sequencing the most valuable type-strain genomes for metagenomic binning, comparative biology and taxonomic classification.</title>
        <authorList>
            <person name="Goeker M."/>
        </authorList>
    </citation>
    <scope>NUCLEOTIDE SEQUENCE [LARGE SCALE GENOMIC DNA]</scope>
    <source>
        <strain evidence="6 7">DSM 44496</strain>
    </source>
</reference>
<dbReference type="RefSeq" id="WP_067490240.1">
    <property type="nucleotide sequence ID" value="NZ_SNXK01000005.1"/>
</dbReference>
<dbReference type="Gene3D" id="1.10.357.10">
    <property type="entry name" value="Tetracycline Repressor, domain 2"/>
    <property type="match status" value="1"/>
</dbReference>
<keyword evidence="3" id="KW-0804">Transcription</keyword>
<dbReference type="Proteomes" id="UP000295087">
    <property type="component" value="Unassembled WGS sequence"/>
</dbReference>
<organism evidence="6 7">
    <name type="scientific">Nocardia ignorata</name>
    <dbReference type="NCBI Taxonomy" id="145285"/>
    <lineage>
        <taxon>Bacteria</taxon>
        <taxon>Bacillati</taxon>
        <taxon>Actinomycetota</taxon>
        <taxon>Actinomycetes</taxon>
        <taxon>Mycobacteriales</taxon>
        <taxon>Nocardiaceae</taxon>
        <taxon>Nocardia</taxon>
    </lineage>
</organism>
<dbReference type="PANTHER" id="PTHR47506">
    <property type="entry name" value="TRANSCRIPTIONAL REGULATORY PROTEIN"/>
    <property type="match status" value="1"/>
</dbReference>
<proteinExistence type="predicted"/>
<evidence type="ECO:0000256" key="2">
    <source>
        <dbReference type="ARBA" id="ARBA00023125"/>
    </source>
</evidence>
<feature type="domain" description="Transcriptional regulator LmrA/YxaF-like C-terminal" evidence="5">
    <location>
        <begin position="78"/>
        <end position="178"/>
    </location>
</feature>
<dbReference type="InterPro" id="IPR054156">
    <property type="entry name" value="YxaF_TetR_C"/>
</dbReference>
<name>A0A4V3CN56_NOCIG</name>
<dbReference type="AlphaFoldDB" id="A0A4V3CN56"/>
<dbReference type="Pfam" id="PF21993">
    <property type="entry name" value="TetR_C_13_2"/>
    <property type="match status" value="1"/>
</dbReference>
<evidence type="ECO:0000256" key="1">
    <source>
        <dbReference type="ARBA" id="ARBA00023015"/>
    </source>
</evidence>
<dbReference type="InterPro" id="IPR001647">
    <property type="entry name" value="HTH_TetR"/>
</dbReference>
<protein>
    <submittedName>
        <fullName evidence="6">TetR family transcriptional regulator</fullName>
    </submittedName>
</protein>
<dbReference type="InterPro" id="IPR036271">
    <property type="entry name" value="Tet_transcr_reg_TetR-rel_C_sf"/>
</dbReference>
<dbReference type="SUPFAM" id="SSF46689">
    <property type="entry name" value="Homeodomain-like"/>
    <property type="match status" value="1"/>
</dbReference>